<sequence>MSSVISNTQKLTEIIALPKTVVVYFYITECMACKQMSPMYESTASARKTANQEPLFAKFDIEQHQDLAERLNIEKFPTAVMFYFGKEIARVVGLKKKTEFEEWLKIANIAADVDYKIGGANENHKNCTSSSKNVDQKADEQVHHGHNTRVDAIISAMHDGISCTGVFQDRRPTKRLSMLLGRNKPFLDPEPECIIKPTQDLKGAQIGRANEGASHFAISLWNEPEESPQKVFFGLDFMPDPVEKERFESARFEVSFGHDDPQGQHPPLKILELFPTCSADLNPQTYDNSSISTFSNSSVDLVTEHVTITSTSTVVNGQGIHSPTAVWTLSDTPNDDKGLDEILCEGGIVRRGGWAMAEGNTSIRFLRSAI</sequence>
<proteinExistence type="inferred from homology"/>
<accession>A0A5C3LF50</accession>
<dbReference type="Proteomes" id="UP000308652">
    <property type="component" value="Unassembled WGS sequence"/>
</dbReference>
<organism evidence="3 4">
    <name type="scientific">Crucibulum laeve</name>
    <dbReference type="NCBI Taxonomy" id="68775"/>
    <lineage>
        <taxon>Eukaryota</taxon>
        <taxon>Fungi</taxon>
        <taxon>Dikarya</taxon>
        <taxon>Basidiomycota</taxon>
        <taxon>Agaricomycotina</taxon>
        <taxon>Agaricomycetes</taxon>
        <taxon>Agaricomycetidae</taxon>
        <taxon>Agaricales</taxon>
        <taxon>Agaricineae</taxon>
        <taxon>Nidulariaceae</taxon>
        <taxon>Crucibulum</taxon>
    </lineage>
</organism>
<comment type="similarity">
    <text evidence="1">Belongs to the thioredoxin family.</text>
</comment>
<dbReference type="EMBL" id="ML213774">
    <property type="protein sequence ID" value="TFK31342.1"/>
    <property type="molecule type" value="Genomic_DNA"/>
</dbReference>
<dbReference type="InterPro" id="IPR036249">
    <property type="entry name" value="Thioredoxin-like_sf"/>
</dbReference>
<evidence type="ECO:0000313" key="4">
    <source>
        <dbReference type="Proteomes" id="UP000308652"/>
    </source>
</evidence>
<dbReference type="STRING" id="68775.A0A5C3LF50"/>
<name>A0A5C3LF50_9AGAR</name>
<dbReference type="PANTHER" id="PTHR43601">
    <property type="entry name" value="THIOREDOXIN, MITOCHONDRIAL"/>
    <property type="match status" value="1"/>
</dbReference>
<protein>
    <recommendedName>
        <fullName evidence="2">Thioredoxin domain-containing protein</fullName>
    </recommendedName>
</protein>
<gene>
    <name evidence="3" type="ORF">BDQ12DRAFT_740083</name>
</gene>
<dbReference type="PANTHER" id="PTHR43601:SF3">
    <property type="entry name" value="THIOREDOXIN, MITOCHONDRIAL"/>
    <property type="match status" value="1"/>
</dbReference>
<dbReference type="Pfam" id="PF00085">
    <property type="entry name" value="Thioredoxin"/>
    <property type="match status" value="1"/>
</dbReference>
<dbReference type="SUPFAM" id="SSF52833">
    <property type="entry name" value="Thioredoxin-like"/>
    <property type="match status" value="1"/>
</dbReference>
<dbReference type="InterPro" id="IPR013766">
    <property type="entry name" value="Thioredoxin_domain"/>
</dbReference>
<dbReference type="Gene3D" id="3.40.30.10">
    <property type="entry name" value="Glutaredoxin"/>
    <property type="match status" value="1"/>
</dbReference>
<feature type="domain" description="Thioredoxin" evidence="2">
    <location>
        <begin position="1"/>
        <end position="112"/>
    </location>
</feature>
<dbReference type="OrthoDB" id="2121326at2759"/>
<dbReference type="CDD" id="cd02947">
    <property type="entry name" value="TRX_family"/>
    <property type="match status" value="1"/>
</dbReference>
<reference evidence="3 4" key="1">
    <citation type="journal article" date="2019" name="Nat. Ecol. Evol.">
        <title>Megaphylogeny resolves global patterns of mushroom evolution.</title>
        <authorList>
            <person name="Varga T."/>
            <person name="Krizsan K."/>
            <person name="Foldi C."/>
            <person name="Dima B."/>
            <person name="Sanchez-Garcia M."/>
            <person name="Sanchez-Ramirez S."/>
            <person name="Szollosi G.J."/>
            <person name="Szarkandi J.G."/>
            <person name="Papp V."/>
            <person name="Albert L."/>
            <person name="Andreopoulos W."/>
            <person name="Angelini C."/>
            <person name="Antonin V."/>
            <person name="Barry K.W."/>
            <person name="Bougher N.L."/>
            <person name="Buchanan P."/>
            <person name="Buyck B."/>
            <person name="Bense V."/>
            <person name="Catcheside P."/>
            <person name="Chovatia M."/>
            <person name="Cooper J."/>
            <person name="Damon W."/>
            <person name="Desjardin D."/>
            <person name="Finy P."/>
            <person name="Geml J."/>
            <person name="Haridas S."/>
            <person name="Hughes K."/>
            <person name="Justo A."/>
            <person name="Karasinski D."/>
            <person name="Kautmanova I."/>
            <person name="Kiss B."/>
            <person name="Kocsube S."/>
            <person name="Kotiranta H."/>
            <person name="LaButti K.M."/>
            <person name="Lechner B.E."/>
            <person name="Liimatainen K."/>
            <person name="Lipzen A."/>
            <person name="Lukacs Z."/>
            <person name="Mihaltcheva S."/>
            <person name="Morgado L.N."/>
            <person name="Niskanen T."/>
            <person name="Noordeloos M.E."/>
            <person name="Ohm R.A."/>
            <person name="Ortiz-Santana B."/>
            <person name="Ovrebo C."/>
            <person name="Racz N."/>
            <person name="Riley R."/>
            <person name="Savchenko A."/>
            <person name="Shiryaev A."/>
            <person name="Soop K."/>
            <person name="Spirin V."/>
            <person name="Szebenyi C."/>
            <person name="Tomsovsky M."/>
            <person name="Tulloss R.E."/>
            <person name="Uehling J."/>
            <person name="Grigoriev I.V."/>
            <person name="Vagvolgyi C."/>
            <person name="Papp T."/>
            <person name="Martin F.M."/>
            <person name="Miettinen O."/>
            <person name="Hibbett D.S."/>
            <person name="Nagy L.G."/>
        </authorList>
    </citation>
    <scope>NUCLEOTIDE SEQUENCE [LARGE SCALE GENOMIC DNA]</scope>
    <source>
        <strain evidence="3 4">CBS 166.37</strain>
    </source>
</reference>
<dbReference type="PROSITE" id="PS51352">
    <property type="entry name" value="THIOREDOXIN_2"/>
    <property type="match status" value="1"/>
</dbReference>
<dbReference type="GO" id="GO:0045454">
    <property type="term" value="P:cell redox homeostasis"/>
    <property type="evidence" value="ECO:0007669"/>
    <property type="project" value="TreeGrafter"/>
</dbReference>
<evidence type="ECO:0000313" key="3">
    <source>
        <dbReference type="EMBL" id="TFK31342.1"/>
    </source>
</evidence>
<evidence type="ECO:0000256" key="1">
    <source>
        <dbReference type="ARBA" id="ARBA00008987"/>
    </source>
</evidence>
<keyword evidence="4" id="KW-1185">Reference proteome</keyword>
<dbReference type="AlphaFoldDB" id="A0A5C3LF50"/>
<evidence type="ECO:0000259" key="2">
    <source>
        <dbReference type="PROSITE" id="PS51352"/>
    </source>
</evidence>